<dbReference type="GO" id="GO:0005815">
    <property type="term" value="C:microtubule organizing center"/>
    <property type="evidence" value="ECO:0007669"/>
    <property type="project" value="TreeGrafter"/>
</dbReference>
<gene>
    <name evidence="4" type="ORF">K461DRAFT_320181</name>
</gene>
<dbReference type="Proteomes" id="UP000799439">
    <property type="component" value="Unassembled WGS sequence"/>
</dbReference>
<evidence type="ECO:0000313" key="5">
    <source>
        <dbReference type="Proteomes" id="UP000799439"/>
    </source>
</evidence>
<feature type="compositionally biased region" description="Polar residues" evidence="3">
    <location>
        <begin position="171"/>
        <end position="182"/>
    </location>
</feature>
<dbReference type="PANTHER" id="PTHR46457:SF1">
    <property type="entry name" value="DNA REPAIR PROTEIN RAD51 HOMOLOG 4"/>
    <property type="match status" value="1"/>
</dbReference>
<sequence>MMAAPVEPVLASALWRAHQAKPVLNSSHVTSLLLTACRSVDDAILGGLEYGQGGICVASCESDAGGKQFLNAFLISHLLNTSGNATIIDSQGLNIPALFTSIKAKLSLHPHTNPNLPPRDLDGQAKSILARVKIMRVFDVDGLLEALSELRSSLEDDGRELSAEHSPHTGPKSTVPDSQISDNSEDEDLLATASGPGLGQAEQRIPCHQRPSPKGGTTDHPEQSRACSFVMLDDLSSLLLPIQRNDPTRASALLTNLLRSLRHLTHAHDLAVIIANSTLSMTAGSPRRKPQHPPSDHGPPLAATKATPMTSPSIFASCTARPAFAKIMDSADVHLLIHRVPKTADDARAVYGLPSTATQEEKSAGGEGNRVVAPGRGREGGKRRRDAEWVSCVEVLSDRHGARKGRFGFFGVDAKGRIRDGL</sequence>
<evidence type="ECO:0000313" key="4">
    <source>
        <dbReference type="EMBL" id="KAF2153991.1"/>
    </source>
</evidence>
<reference evidence="4" key="1">
    <citation type="journal article" date="2020" name="Stud. Mycol.">
        <title>101 Dothideomycetes genomes: a test case for predicting lifestyles and emergence of pathogens.</title>
        <authorList>
            <person name="Haridas S."/>
            <person name="Albert R."/>
            <person name="Binder M."/>
            <person name="Bloem J."/>
            <person name="Labutti K."/>
            <person name="Salamov A."/>
            <person name="Andreopoulos B."/>
            <person name="Baker S."/>
            <person name="Barry K."/>
            <person name="Bills G."/>
            <person name="Bluhm B."/>
            <person name="Cannon C."/>
            <person name="Castanera R."/>
            <person name="Culley D."/>
            <person name="Daum C."/>
            <person name="Ezra D."/>
            <person name="Gonzalez J."/>
            <person name="Henrissat B."/>
            <person name="Kuo A."/>
            <person name="Liang C."/>
            <person name="Lipzen A."/>
            <person name="Lutzoni F."/>
            <person name="Magnuson J."/>
            <person name="Mondo S."/>
            <person name="Nolan M."/>
            <person name="Ohm R."/>
            <person name="Pangilinan J."/>
            <person name="Park H.-J."/>
            <person name="Ramirez L."/>
            <person name="Alfaro M."/>
            <person name="Sun H."/>
            <person name="Tritt A."/>
            <person name="Yoshinaga Y."/>
            <person name="Zwiers L.-H."/>
            <person name="Turgeon B."/>
            <person name="Goodwin S."/>
            <person name="Spatafora J."/>
            <person name="Crous P."/>
            <person name="Grigoriev I."/>
        </authorList>
    </citation>
    <scope>NUCLEOTIDE SEQUENCE</scope>
    <source>
        <strain evidence="4">CBS 260.36</strain>
    </source>
</reference>
<evidence type="ECO:0008006" key="6">
    <source>
        <dbReference type="Google" id="ProtNLM"/>
    </source>
</evidence>
<keyword evidence="2" id="KW-0539">Nucleus</keyword>
<comment type="caution">
    <text evidence="4">The sequence shown here is derived from an EMBL/GenBank/DDBJ whole genome shotgun (WGS) entry which is preliminary data.</text>
</comment>
<dbReference type="GO" id="GO:0005657">
    <property type="term" value="C:replication fork"/>
    <property type="evidence" value="ECO:0007669"/>
    <property type="project" value="TreeGrafter"/>
</dbReference>
<dbReference type="GO" id="GO:0008094">
    <property type="term" value="F:ATP-dependent activity, acting on DNA"/>
    <property type="evidence" value="ECO:0007669"/>
    <property type="project" value="TreeGrafter"/>
</dbReference>
<dbReference type="GO" id="GO:0003697">
    <property type="term" value="F:single-stranded DNA binding"/>
    <property type="evidence" value="ECO:0007669"/>
    <property type="project" value="TreeGrafter"/>
</dbReference>
<dbReference type="GO" id="GO:0033063">
    <property type="term" value="C:Rad51B-Rad51C-Rad51D-XRCC2 complex"/>
    <property type="evidence" value="ECO:0007669"/>
    <property type="project" value="TreeGrafter"/>
</dbReference>
<dbReference type="Gene3D" id="3.40.50.300">
    <property type="entry name" value="P-loop containing nucleotide triphosphate hydrolases"/>
    <property type="match status" value="1"/>
</dbReference>
<dbReference type="InterPro" id="IPR051988">
    <property type="entry name" value="HRR_RAD51_Paralog"/>
</dbReference>
<protein>
    <recommendedName>
        <fullName evidence="6">DNA recombination and repair protein Rad51-like C-terminal domain-containing protein</fullName>
    </recommendedName>
</protein>
<dbReference type="AlphaFoldDB" id="A0A9P4J2L3"/>
<dbReference type="PANTHER" id="PTHR46457">
    <property type="entry name" value="DNA REPAIR PROTEIN RAD51 HOMOLOG 4"/>
    <property type="match status" value="1"/>
</dbReference>
<evidence type="ECO:0000256" key="1">
    <source>
        <dbReference type="ARBA" id="ARBA00004123"/>
    </source>
</evidence>
<feature type="compositionally biased region" description="Basic and acidic residues" evidence="3">
    <location>
        <begin position="155"/>
        <end position="167"/>
    </location>
</feature>
<evidence type="ECO:0000256" key="2">
    <source>
        <dbReference type="ARBA" id="ARBA00023242"/>
    </source>
</evidence>
<dbReference type="GO" id="GO:0000724">
    <property type="term" value="P:double-strand break repair via homologous recombination"/>
    <property type="evidence" value="ECO:0007669"/>
    <property type="project" value="TreeGrafter"/>
</dbReference>
<proteinExistence type="predicted"/>
<comment type="subcellular location">
    <subcellularLocation>
        <location evidence="1">Nucleus</location>
    </subcellularLocation>
</comment>
<dbReference type="GO" id="GO:0000400">
    <property type="term" value="F:four-way junction DNA binding"/>
    <property type="evidence" value="ECO:0007669"/>
    <property type="project" value="TreeGrafter"/>
</dbReference>
<organism evidence="4 5">
    <name type="scientific">Myriangium duriaei CBS 260.36</name>
    <dbReference type="NCBI Taxonomy" id="1168546"/>
    <lineage>
        <taxon>Eukaryota</taxon>
        <taxon>Fungi</taxon>
        <taxon>Dikarya</taxon>
        <taxon>Ascomycota</taxon>
        <taxon>Pezizomycotina</taxon>
        <taxon>Dothideomycetes</taxon>
        <taxon>Dothideomycetidae</taxon>
        <taxon>Myriangiales</taxon>
        <taxon>Myriangiaceae</taxon>
        <taxon>Myriangium</taxon>
    </lineage>
</organism>
<feature type="region of interest" description="Disordered" evidence="3">
    <location>
        <begin position="355"/>
        <end position="381"/>
    </location>
</feature>
<dbReference type="EMBL" id="ML996084">
    <property type="protein sequence ID" value="KAF2153991.1"/>
    <property type="molecule type" value="Genomic_DNA"/>
</dbReference>
<feature type="region of interest" description="Disordered" evidence="3">
    <location>
        <begin position="155"/>
        <end position="223"/>
    </location>
</feature>
<dbReference type="GO" id="GO:0042148">
    <property type="term" value="P:DNA strand invasion"/>
    <property type="evidence" value="ECO:0007669"/>
    <property type="project" value="TreeGrafter"/>
</dbReference>
<feature type="region of interest" description="Disordered" evidence="3">
    <location>
        <begin position="281"/>
        <end position="308"/>
    </location>
</feature>
<dbReference type="InterPro" id="IPR027417">
    <property type="entry name" value="P-loop_NTPase"/>
</dbReference>
<accession>A0A9P4J2L3</accession>
<dbReference type="OrthoDB" id="336321at2759"/>
<keyword evidence="5" id="KW-1185">Reference proteome</keyword>
<dbReference type="GO" id="GO:0000723">
    <property type="term" value="P:telomere maintenance"/>
    <property type="evidence" value="ECO:0007669"/>
    <property type="project" value="TreeGrafter"/>
</dbReference>
<dbReference type="GO" id="GO:0007131">
    <property type="term" value="P:reciprocal meiotic recombination"/>
    <property type="evidence" value="ECO:0007669"/>
    <property type="project" value="TreeGrafter"/>
</dbReference>
<evidence type="ECO:0000256" key="3">
    <source>
        <dbReference type="SAM" id="MobiDB-lite"/>
    </source>
</evidence>
<name>A0A9P4J2L3_9PEZI</name>